<proteinExistence type="predicted"/>
<evidence type="ECO:0000259" key="4">
    <source>
        <dbReference type="PROSITE" id="PS50943"/>
    </source>
</evidence>
<dbReference type="SUPFAM" id="SSF51306">
    <property type="entry name" value="LexA/Signal peptidase"/>
    <property type="match status" value="1"/>
</dbReference>
<dbReference type="RefSeq" id="WP_093392193.1">
    <property type="nucleotide sequence ID" value="NZ_LT629736.1"/>
</dbReference>
<evidence type="ECO:0000256" key="1">
    <source>
        <dbReference type="ARBA" id="ARBA00023015"/>
    </source>
</evidence>
<dbReference type="EMBL" id="LT629736">
    <property type="protein sequence ID" value="SDS19934.1"/>
    <property type="molecule type" value="Genomic_DNA"/>
</dbReference>
<evidence type="ECO:0000313" key="5">
    <source>
        <dbReference type="EMBL" id="SDS19934.1"/>
    </source>
</evidence>
<protein>
    <submittedName>
        <fullName evidence="5">Phage repressor protein C, contains Cro/C1-type HTH and peptisase s24 domains</fullName>
    </submittedName>
</protein>
<dbReference type="SMART" id="SM00530">
    <property type="entry name" value="HTH_XRE"/>
    <property type="match status" value="1"/>
</dbReference>
<sequence length="276" mass="30574">MAELKVHARKCDAEPMVQSNDLRRAFVLRLKQALAAAGIGEWGAGVRLAQVTGTTPKAASKWLNEESMPGRANMRSIARELGVRVEWLQYGEGPMNSDADQAFRYATGDADREAGYPVREKESNVIAADFSAKDKTGELSIPQFNVRAAMGSGQLPNDYVEIIRHVTMHKSHLDMLGITYTSPANLALITGWGQSMAGTINHGEPVFVDRGVNAFNGDGVYVFTWDDLVYIKRLQKESKTHFKVISDNREHDPFQIPIAEVTVHARALLVWNAHKL</sequence>
<organism evidence="5 6">
    <name type="scientific">Halopseudomonas xinjiangensis</name>
    <dbReference type="NCBI Taxonomy" id="487184"/>
    <lineage>
        <taxon>Bacteria</taxon>
        <taxon>Pseudomonadati</taxon>
        <taxon>Pseudomonadota</taxon>
        <taxon>Gammaproteobacteria</taxon>
        <taxon>Pseudomonadales</taxon>
        <taxon>Pseudomonadaceae</taxon>
        <taxon>Halopseudomonas</taxon>
    </lineage>
</organism>
<evidence type="ECO:0000256" key="3">
    <source>
        <dbReference type="ARBA" id="ARBA00023163"/>
    </source>
</evidence>
<name>A0A1H1Q980_9GAMM</name>
<feature type="domain" description="HTH cro/C1-type" evidence="4">
    <location>
        <begin position="48"/>
        <end position="88"/>
    </location>
</feature>
<dbReference type="STRING" id="487184.SAMN05216421_1084"/>
<dbReference type="CDD" id="cd06529">
    <property type="entry name" value="S24_LexA-like"/>
    <property type="match status" value="1"/>
</dbReference>
<gene>
    <name evidence="5" type="ORF">SAMN05216421_1084</name>
</gene>
<keyword evidence="2" id="KW-0238">DNA-binding</keyword>
<keyword evidence="1" id="KW-0805">Transcription regulation</keyword>
<dbReference type="PROSITE" id="PS50943">
    <property type="entry name" value="HTH_CROC1"/>
    <property type="match status" value="1"/>
</dbReference>
<dbReference type="OrthoDB" id="9791537at2"/>
<keyword evidence="6" id="KW-1185">Reference proteome</keyword>
<dbReference type="GO" id="GO:0003677">
    <property type="term" value="F:DNA binding"/>
    <property type="evidence" value="ECO:0007669"/>
    <property type="project" value="UniProtKB-KW"/>
</dbReference>
<dbReference type="InterPro" id="IPR001387">
    <property type="entry name" value="Cro/C1-type_HTH"/>
</dbReference>
<dbReference type="Pfam" id="PF00717">
    <property type="entry name" value="Peptidase_S24"/>
    <property type="match status" value="1"/>
</dbReference>
<dbReference type="Gene3D" id="2.10.109.10">
    <property type="entry name" value="Umud Fragment, subunit A"/>
    <property type="match status" value="1"/>
</dbReference>
<reference evidence="6" key="1">
    <citation type="submission" date="2016-10" db="EMBL/GenBank/DDBJ databases">
        <authorList>
            <person name="Varghese N."/>
            <person name="Submissions S."/>
        </authorList>
    </citation>
    <scope>NUCLEOTIDE SEQUENCE [LARGE SCALE GENOMIC DNA]</scope>
    <source>
        <strain evidence="6">NRRL B-51270</strain>
    </source>
</reference>
<dbReference type="InterPro" id="IPR015927">
    <property type="entry name" value="Peptidase_S24_S26A/B/C"/>
</dbReference>
<dbReference type="InterPro" id="IPR036286">
    <property type="entry name" value="LexA/Signal_pep-like_sf"/>
</dbReference>
<evidence type="ECO:0000256" key="2">
    <source>
        <dbReference type="ARBA" id="ARBA00023125"/>
    </source>
</evidence>
<evidence type="ECO:0000313" key="6">
    <source>
        <dbReference type="Proteomes" id="UP000243207"/>
    </source>
</evidence>
<dbReference type="SUPFAM" id="SSF47413">
    <property type="entry name" value="lambda repressor-like DNA-binding domains"/>
    <property type="match status" value="1"/>
</dbReference>
<dbReference type="AlphaFoldDB" id="A0A1H1Q980"/>
<dbReference type="InterPro" id="IPR039418">
    <property type="entry name" value="LexA-like"/>
</dbReference>
<dbReference type="Gene3D" id="1.10.260.40">
    <property type="entry name" value="lambda repressor-like DNA-binding domains"/>
    <property type="match status" value="1"/>
</dbReference>
<dbReference type="PANTHER" id="PTHR40661:SF3">
    <property type="entry name" value="FELS-1 PROPHAGE TRANSCRIPTIONAL REGULATOR"/>
    <property type="match status" value="1"/>
</dbReference>
<dbReference type="Proteomes" id="UP000243207">
    <property type="component" value="Chromosome I"/>
</dbReference>
<dbReference type="PANTHER" id="PTHR40661">
    <property type="match status" value="1"/>
</dbReference>
<keyword evidence="3" id="KW-0804">Transcription</keyword>
<dbReference type="CDD" id="cd00093">
    <property type="entry name" value="HTH_XRE"/>
    <property type="match status" value="1"/>
</dbReference>
<accession>A0A1H1Q980</accession>
<dbReference type="InterPro" id="IPR010982">
    <property type="entry name" value="Lambda_DNA-bd_dom_sf"/>
</dbReference>